<evidence type="ECO:0000313" key="3">
    <source>
        <dbReference type="Proteomes" id="UP000660110"/>
    </source>
</evidence>
<organism evidence="2 3">
    <name type="scientific">Halobacillus andaensis</name>
    <dbReference type="NCBI Taxonomy" id="1176239"/>
    <lineage>
        <taxon>Bacteria</taxon>
        <taxon>Bacillati</taxon>
        <taxon>Bacillota</taxon>
        <taxon>Bacilli</taxon>
        <taxon>Bacillales</taxon>
        <taxon>Bacillaceae</taxon>
        <taxon>Halobacillus</taxon>
    </lineage>
</organism>
<dbReference type="InterPro" id="IPR041135">
    <property type="entry name" value="Nmad3"/>
</dbReference>
<dbReference type="RefSeq" id="WP_188376523.1">
    <property type="nucleotide sequence ID" value="NZ_BMEL01000001.1"/>
</dbReference>
<feature type="domain" description="Nucleotide modification associated" evidence="1">
    <location>
        <begin position="3"/>
        <end position="289"/>
    </location>
</feature>
<protein>
    <recommendedName>
        <fullName evidence="1">Nucleotide modification associated domain-containing protein</fullName>
    </recommendedName>
</protein>
<dbReference type="Pfam" id="PF18754">
    <property type="entry name" value="Nmad3"/>
    <property type="match status" value="1"/>
</dbReference>
<evidence type="ECO:0000313" key="2">
    <source>
        <dbReference type="EMBL" id="GGF14908.1"/>
    </source>
</evidence>
<reference evidence="2" key="2">
    <citation type="submission" date="2020-09" db="EMBL/GenBank/DDBJ databases">
        <authorList>
            <person name="Sun Q."/>
            <person name="Zhou Y."/>
        </authorList>
    </citation>
    <scope>NUCLEOTIDE SEQUENCE</scope>
    <source>
        <strain evidence="2">CGMCC 1.12153</strain>
    </source>
</reference>
<reference evidence="2" key="1">
    <citation type="journal article" date="2014" name="Int. J. Syst. Evol. Microbiol.">
        <title>Complete genome sequence of Corynebacterium casei LMG S-19264T (=DSM 44701T), isolated from a smear-ripened cheese.</title>
        <authorList>
            <consortium name="US DOE Joint Genome Institute (JGI-PGF)"/>
            <person name="Walter F."/>
            <person name="Albersmeier A."/>
            <person name="Kalinowski J."/>
            <person name="Ruckert C."/>
        </authorList>
    </citation>
    <scope>NUCLEOTIDE SEQUENCE</scope>
    <source>
        <strain evidence="2">CGMCC 1.12153</strain>
    </source>
</reference>
<gene>
    <name evidence="2" type="ORF">GCM10010954_11890</name>
</gene>
<comment type="caution">
    <text evidence="2">The sequence shown here is derived from an EMBL/GenBank/DDBJ whole genome shotgun (WGS) entry which is preliminary data.</text>
</comment>
<proteinExistence type="predicted"/>
<name>A0A917B248_HALAA</name>
<dbReference type="AlphaFoldDB" id="A0A917B248"/>
<accession>A0A917B248</accession>
<dbReference type="EMBL" id="BMEL01000001">
    <property type="protein sequence ID" value="GGF14908.1"/>
    <property type="molecule type" value="Genomic_DNA"/>
</dbReference>
<keyword evidence="3" id="KW-1185">Reference proteome</keyword>
<evidence type="ECO:0000259" key="1">
    <source>
        <dbReference type="Pfam" id="PF18754"/>
    </source>
</evidence>
<sequence length="308" mass="35319">MDKLIFSRKGFDSSAGHGYSPYDPKTGRYIVLPIPGDIVNNNGYKYDDLLLKPNYLEGIQANNVKELINDKHLNFSKKAREIIHSSYAHYDPVLGAPSWLENGPAFGAFGQAEAAAGHLRNHHVQEGSVFLFFSRFKPIQNRLHPLDPEGGWTKGAYFIYGWLKVGKVITSENLSELPHDIKVDHPHGSDEDFRKRNHNTIYIASDKLFNDSDLPGCGYFPKLNSNLLLSSTVHKNKPSIWKLPSFFNEDQYRPTYLNVEDKLRERWLECPDDEDYCFVQSTGRGQEFVSVLKDQSIEWLKSLFEKNY</sequence>
<dbReference type="Proteomes" id="UP000660110">
    <property type="component" value="Unassembled WGS sequence"/>
</dbReference>